<dbReference type="AlphaFoldDB" id="A0AAP0IUM2"/>
<evidence type="ECO:0000313" key="3">
    <source>
        <dbReference type="Proteomes" id="UP001420932"/>
    </source>
</evidence>
<evidence type="ECO:0000313" key="2">
    <source>
        <dbReference type="EMBL" id="KAK9120856.1"/>
    </source>
</evidence>
<sequence>MVNEQAKRQSANEDDGVIEIDKPVVNAPSHIPPSSEPISTSYEDSYVPSWGVKMTNTCVDNEMISQDLVLHGSTPRDRDAANILYVGDITMKLRDANMQVAARVAARDRQSEAQLAQYSFNMSAMQTKLDDCIPQYEKSEAFHKKHENCLIDNGTDLFLDGWAKVVELLRPEFNFTSEHAEKVKQRMFRRTWEGANVGTSDVVSTSTHEVVEDDTPRCGDYPPT</sequence>
<dbReference type="EMBL" id="JBBNAF010000008">
    <property type="protein sequence ID" value="KAK9120856.1"/>
    <property type="molecule type" value="Genomic_DNA"/>
</dbReference>
<comment type="caution">
    <text evidence="2">The sequence shown here is derived from an EMBL/GenBank/DDBJ whole genome shotgun (WGS) entry which is preliminary data.</text>
</comment>
<feature type="compositionally biased region" description="Basic and acidic residues" evidence="1">
    <location>
        <begin position="1"/>
        <end position="11"/>
    </location>
</feature>
<organism evidence="2 3">
    <name type="scientific">Stephania yunnanensis</name>
    <dbReference type="NCBI Taxonomy" id="152371"/>
    <lineage>
        <taxon>Eukaryota</taxon>
        <taxon>Viridiplantae</taxon>
        <taxon>Streptophyta</taxon>
        <taxon>Embryophyta</taxon>
        <taxon>Tracheophyta</taxon>
        <taxon>Spermatophyta</taxon>
        <taxon>Magnoliopsida</taxon>
        <taxon>Ranunculales</taxon>
        <taxon>Menispermaceae</taxon>
        <taxon>Menispermoideae</taxon>
        <taxon>Cissampelideae</taxon>
        <taxon>Stephania</taxon>
    </lineage>
</organism>
<reference evidence="2 3" key="1">
    <citation type="submission" date="2024-01" db="EMBL/GenBank/DDBJ databases">
        <title>Genome assemblies of Stephania.</title>
        <authorList>
            <person name="Yang L."/>
        </authorList>
    </citation>
    <scope>NUCLEOTIDE SEQUENCE [LARGE SCALE GENOMIC DNA]</scope>
    <source>
        <strain evidence="2">YNDBR</strain>
        <tissue evidence="2">Leaf</tissue>
    </source>
</reference>
<proteinExistence type="predicted"/>
<accession>A0AAP0IUM2</accession>
<protein>
    <submittedName>
        <fullName evidence="2">Uncharacterized protein</fullName>
    </submittedName>
</protein>
<keyword evidence="3" id="KW-1185">Reference proteome</keyword>
<name>A0AAP0IUM2_9MAGN</name>
<dbReference type="Proteomes" id="UP001420932">
    <property type="component" value="Unassembled WGS sequence"/>
</dbReference>
<feature type="region of interest" description="Disordered" evidence="1">
    <location>
        <begin position="1"/>
        <end position="40"/>
    </location>
</feature>
<evidence type="ECO:0000256" key="1">
    <source>
        <dbReference type="SAM" id="MobiDB-lite"/>
    </source>
</evidence>
<feature type="region of interest" description="Disordered" evidence="1">
    <location>
        <begin position="204"/>
        <end position="224"/>
    </location>
</feature>
<gene>
    <name evidence="2" type="ORF">Syun_018473</name>
</gene>